<sequence length="417" mass="41412">MTAGPPGAGPGSGGPAGLGALVPAPLIGPFVPWLPADTAPPGGVSADAWEPAGLAGARLAVKDVIDIAGVPTGSGHPALLAAARPAPAHADAAARLLAAGARYTGKTHTDELAYSLGGTNAHYGAQANPAAPGRLAGGSSSGTAAAVAGRLADIGLGTDTAGSIRVPASYCGLYGLRPTHRRADRTGMAPLAPSFDTPGLLTRTLPLLAAGAAALLDGSGEDGPPRRLLVPADLWACAADQVRAVLRPRADGLGRALGLRPDPAPLFDAGAPVAHGRALELFSLVQAAEVWRAHGPWVRRERPSFGPNVAARLARAERISPREEDAARADVARVRGWLARRLDGAVLVVPATPTAAPRWGAAASGDRSALLGLTCVAGLGGLPAVALPAGSPLPVGLCVLGPPGSDEALLSVAALVP</sequence>
<keyword evidence="3" id="KW-1185">Reference proteome</keyword>
<dbReference type="InterPro" id="IPR036928">
    <property type="entry name" value="AS_sf"/>
</dbReference>
<reference evidence="2 3" key="1">
    <citation type="submission" date="2016-10" db="EMBL/GenBank/DDBJ databases">
        <authorList>
            <person name="de Groot N.N."/>
        </authorList>
    </citation>
    <scope>NUCLEOTIDE SEQUENCE [LARGE SCALE GENOMIC DNA]</scope>
    <source>
        <strain evidence="2 3">CGMCC 4.2026</strain>
    </source>
</reference>
<dbReference type="Gene3D" id="3.90.1300.10">
    <property type="entry name" value="Amidase signature (AS) domain"/>
    <property type="match status" value="1"/>
</dbReference>
<organism evidence="2 3">
    <name type="scientific">Actinacidiphila rubida</name>
    <dbReference type="NCBI Taxonomy" id="310780"/>
    <lineage>
        <taxon>Bacteria</taxon>
        <taxon>Bacillati</taxon>
        <taxon>Actinomycetota</taxon>
        <taxon>Actinomycetes</taxon>
        <taxon>Kitasatosporales</taxon>
        <taxon>Streptomycetaceae</taxon>
        <taxon>Actinacidiphila</taxon>
    </lineage>
</organism>
<evidence type="ECO:0000313" key="3">
    <source>
        <dbReference type="Proteomes" id="UP000181951"/>
    </source>
</evidence>
<dbReference type="PANTHER" id="PTHR46310:SF7">
    <property type="entry name" value="AMIDASE 1"/>
    <property type="match status" value="1"/>
</dbReference>
<dbReference type="InterPro" id="IPR023631">
    <property type="entry name" value="Amidase_dom"/>
</dbReference>
<feature type="domain" description="Amidase" evidence="1">
    <location>
        <begin position="52"/>
        <end position="205"/>
    </location>
</feature>
<proteinExistence type="predicted"/>
<evidence type="ECO:0000259" key="1">
    <source>
        <dbReference type="Pfam" id="PF01425"/>
    </source>
</evidence>
<gene>
    <name evidence="2" type="ORF">SAMN05216267_100195</name>
</gene>
<protein>
    <submittedName>
        <fullName evidence="2">Amidase</fullName>
    </submittedName>
</protein>
<dbReference type="STRING" id="310780.SAMN05216267_100195"/>
<dbReference type="EMBL" id="FODD01000001">
    <property type="protein sequence ID" value="SEN06267.1"/>
    <property type="molecule type" value="Genomic_DNA"/>
</dbReference>
<dbReference type="Pfam" id="PF01425">
    <property type="entry name" value="Amidase"/>
    <property type="match status" value="1"/>
</dbReference>
<dbReference type="AlphaFoldDB" id="A0A1H8DIB3"/>
<dbReference type="InterPro" id="IPR020556">
    <property type="entry name" value="Amidase_CS"/>
</dbReference>
<dbReference type="PROSITE" id="PS00571">
    <property type="entry name" value="AMIDASES"/>
    <property type="match status" value="1"/>
</dbReference>
<accession>A0A1H8DIB3</accession>
<name>A0A1H8DIB3_9ACTN</name>
<dbReference type="SUPFAM" id="SSF75304">
    <property type="entry name" value="Amidase signature (AS) enzymes"/>
    <property type="match status" value="1"/>
</dbReference>
<dbReference type="RefSeq" id="WP_075016026.1">
    <property type="nucleotide sequence ID" value="NZ_FODD01000001.1"/>
</dbReference>
<evidence type="ECO:0000313" key="2">
    <source>
        <dbReference type="EMBL" id="SEN06267.1"/>
    </source>
</evidence>
<dbReference type="PANTHER" id="PTHR46310">
    <property type="entry name" value="AMIDASE 1"/>
    <property type="match status" value="1"/>
</dbReference>
<dbReference type="Proteomes" id="UP000181951">
    <property type="component" value="Unassembled WGS sequence"/>
</dbReference>